<accession>A0A7C8M5S1</accession>
<dbReference type="OrthoDB" id="3903561at2759"/>
<name>A0A7C8M5S1_9PLEO</name>
<feature type="transmembrane region" description="Helical" evidence="1">
    <location>
        <begin position="189"/>
        <end position="208"/>
    </location>
</feature>
<evidence type="ECO:0000313" key="3">
    <source>
        <dbReference type="Proteomes" id="UP000481861"/>
    </source>
</evidence>
<sequence>MSPLPNYNTPGNIIHDFQRAQFWHATFHDVRQDLRSIRWSRVGFWSLVLSWIVGLMSLIVILGLLSSVSSYGLLDSACAPDATFRLEPDTYSHWDSSGFFQITLGVGPLNFSQAKIIDIAWDVLFGRGGQAVLAYVSWKVFADHVSTSMDVKPITYRSFYTIFIQDGPSILSIFSLVRDFAFRQGLHSKIAMTFIVTTMAFVLVFPTLGSAMTGYSSSVSAFIPDANATEETRSLIPFRELEPVLYVVHDGWRINQGSNYYIPADEPSDYDPIIGYCDNYTCGGHKRALKWSNIFYLQNNVSAYVAEHGFYGRKNTTSNFMNQSLEAPVLNISAGYITDTRLFGWNWTDQTGRHPFQNRSSMIWSQNNVTYSLPYIEQFGTCQSTKNYQWGFSFIQLFLMVLLLLFWTIGIYFMWLSAYYNMRARGRDAVAREYKAIVDLAGAMHKGLPTDRQDLQILTEKEIKALVKESNGGRISYVSPISDGAFSHRKRFIAWLREDKWWRLIVVVSVGLLNMIWPGGFLVGMLGRCLACGLLFGVSVGSTWRSRTFLGLASSALVTSVVMGTVLGVGMENYAV</sequence>
<feature type="transmembrane region" description="Helical" evidence="1">
    <location>
        <begin position="501"/>
        <end position="517"/>
    </location>
</feature>
<dbReference type="EMBL" id="JAADJZ010000016">
    <property type="protein sequence ID" value="KAF2869436.1"/>
    <property type="molecule type" value="Genomic_DNA"/>
</dbReference>
<dbReference type="Proteomes" id="UP000481861">
    <property type="component" value="Unassembled WGS sequence"/>
</dbReference>
<feature type="transmembrane region" description="Helical" evidence="1">
    <location>
        <begin position="390"/>
        <end position="415"/>
    </location>
</feature>
<evidence type="ECO:0000313" key="2">
    <source>
        <dbReference type="EMBL" id="KAF2869436.1"/>
    </source>
</evidence>
<gene>
    <name evidence="2" type="ORF">BDV95DRAFT_99821</name>
</gene>
<keyword evidence="3" id="KW-1185">Reference proteome</keyword>
<dbReference type="AlphaFoldDB" id="A0A7C8M5S1"/>
<protein>
    <submittedName>
        <fullName evidence="2">Uncharacterized protein</fullName>
    </submittedName>
</protein>
<keyword evidence="1" id="KW-0812">Transmembrane</keyword>
<proteinExistence type="predicted"/>
<reference evidence="2 3" key="1">
    <citation type="submission" date="2020-01" db="EMBL/GenBank/DDBJ databases">
        <authorList>
            <consortium name="DOE Joint Genome Institute"/>
            <person name="Haridas S."/>
            <person name="Albert R."/>
            <person name="Binder M."/>
            <person name="Bloem J."/>
            <person name="Labutti K."/>
            <person name="Salamov A."/>
            <person name="Andreopoulos B."/>
            <person name="Baker S.E."/>
            <person name="Barry K."/>
            <person name="Bills G."/>
            <person name="Bluhm B.H."/>
            <person name="Cannon C."/>
            <person name="Castanera R."/>
            <person name="Culley D.E."/>
            <person name="Daum C."/>
            <person name="Ezra D."/>
            <person name="Gonzalez J.B."/>
            <person name="Henrissat B."/>
            <person name="Kuo A."/>
            <person name="Liang C."/>
            <person name="Lipzen A."/>
            <person name="Lutzoni F."/>
            <person name="Magnuson J."/>
            <person name="Mondo S."/>
            <person name="Nolan M."/>
            <person name="Ohm R."/>
            <person name="Pangilinan J."/>
            <person name="Park H.-J.H."/>
            <person name="Ramirez L."/>
            <person name="Alfaro M."/>
            <person name="Sun H."/>
            <person name="Tritt A."/>
            <person name="Yoshinaga Y."/>
            <person name="Zwiers L.-H.L."/>
            <person name="Turgeon B.G."/>
            <person name="Goodwin S.B."/>
            <person name="Spatafora J.W."/>
            <person name="Crous P.W."/>
            <person name="Grigoriev I.V."/>
        </authorList>
    </citation>
    <scope>NUCLEOTIDE SEQUENCE [LARGE SCALE GENOMIC DNA]</scope>
    <source>
        <strain evidence="2 3">CBS 611.86</strain>
    </source>
</reference>
<keyword evidence="1" id="KW-1133">Transmembrane helix</keyword>
<feature type="transmembrane region" description="Helical" evidence="1">
    <location>
        <begin position="42"/>
        <end position="65"/>
    </location>
</feature>
<organism evidence="2 3">
    <name type="scientific">Massariosphaeria phaeospora</name>
    <dbReference type="NCBI Taxonomy" id="100035"/>
    <lineage>
        <taxon>Eukaryota</taxon>
        <taxon>Fungi</taxon>
        <taxon>Dikarya</taxon>
        <taxon>Ascomycota</taxon>
        <taxon>Pezizomycotina</taxon>
        <taxon>Dothideomycetes</taxon>
        <taxon>Pleosporomycetidae</taxon>
        <taxon>Pleosporales</taxon>
        <taxon>Pleosporales incertae sedis</taxon>
        <taxon>Massariosphaeria</taxon>
    </lineage>
</organism>
<feature type="transmembrane region" description="Helical" evidence="1">
    <location>
        <begin position="549"/>
        <end position="571"/>
    </location>
</feature>
<keyword evidence="1" id="KW-0472">Membrane</keyword>
<feature type="transmembrane region" description="Helical" evidence="1">
    <location>
        <begin position="158"/>
        <end position="177"/>
    </location>
</feature>
<evidence type="ECO:0000256" key="1">
    <source>
        <dbReference type="SAM" id="Phobius"/>
    </source>
</evidence>
<comment type="caution">
    <text evidence="2">The sequence shown here is derived from an EMBL/GenBank/DDBJ whole genome shotgun (WGS) entry which is preliminary data.</text>
</comment>